<name>A0A1D6P8Y3_MAIZE</name>
<feature type="compositionally biased region" description="Low complexity" evidence="1">
    <location>
        <begin position="30"/>
        <end position="41"/>
    </location>
</feature>
<evidence type="ECO:0000313" key="2">
    <source>
        <dbReference type="EMBL" id="AQL06257.1"/>
    </source>
</evidence>
<dbReference type="EMBL" id="CM000785">
    <property type="protein sequence ID" value="AQL06258.1"/>
    <property type="molecule type" value="Genomic_DNA"/>
</dbReference>
<sequence length="124" mass="13354">ALKRHVGSAQEGSALPAFTNRFVSSAPPWLRKSGAASSSSALRRDRLAAGRQGLPRPGPAPPSNRPIPSGLRPDGSYPSNPHFKCHLGEKKPVLVIHIKDLIHIITKFSSFASDERLLLSCDVK</sequence>
<reference evidence="2" key="1">
    <citation type="submission" date="2015-12" db="EMBL/GenBank/DDBJ databases">
        <title>Update maize B73 reference genome by single molecule sequencing technologies.</title>
        <authorList>
            <consortium name="Maize Genome Sequencing Project"/>
            <person name="Ware D."/>
        </authorList>
    </citation>
    <scope>NUCLEOTIDE SEQUENCE</scope>
    <source>
        <tissue evidence="2">Seedling</tissue>
    </source>
</reference>
<dbReference type="AlphaFoldDB" id="A0A1D6P8Y3"/>
<dbReference type="EMBL" id="CM000785">
    <property type="protein sequence ID" value="AQL06257.1"/>
    <property type="molecule type" value="Genomic_DNA"/>
</dbReference>
<evidence type="ECO:0000256" key="1">
    <source>
        <dbReference type="SAM" id="MobiDB-lite"/>
    </source>
</evidence>
<feature type="region of interest" description="Disordered" evidence="1">
    <location>
        <begin position="28"/>
        <end position="83"/>
    </location>
</feature>
<proteinExistence type="predicted"/>
<accession>A0A1D6P8Y3</accession>
<organism evidence="2">
    <name type="scientific">Zea mays</name>
    <name type="common">Maize</name>
    <dbReference type="NCBI Taxonomy" id="4577"/>
    <lineage>
        <taxon>Eukaryota</taxon>
        <taxon>Viridiplantae</taxon>
        <taxon>Streptophyta</taxon>
        <taxon>Embryophyta</taxon>
        <taxon>Tracheophyta</taxon>
        <taxon>Spermatophyta</taxon>
        <taxon>Magnoliopsida</taxon>
        <taxon>Liliopsida</taxon>
        <taxon>Poales</taxon>
        <taxon>Poaceae</taxon>
        <taxon>PACMAD clade</taxon>
        <taxon>Panicoideae</taxon>
        <taxon>Andropogonodae</taxon>
        <taxon>Andropogoneae</taxon>
        <taxon>Tripsacinae</taxon>
        <taxon>Zea</taxon>
    </lineage>
</organism>
<gene>
    <name evidence="2" type="ORF">ZEAMMB73_Zm00001d047366</name>
</gene>
<feature type="compositionally biased region" description="Pro residues" evidence="1">
    <location>
        <begin position="56"/>
        <end position="65"/>
    </location>
</feature>
<protein>
    <submittedName>
        <fullName evidence="2">Uncharacterized protein</fullName>
    </submittedName>
</protein>
<feature type="non-terminal residue" evidence="2">
    <location>
        <position position="1"/>
    </location>
</feature>
<dbReference type="PaxDb" id="4577-GRMZM2G462537_P02"/>
<dbReference type="InParanoid" id="A0A1D6P8Y3"/>
<dbReference type="IntAct" id="A0A1D6P8Y3">
    <property type="interactions" value="2"/>
</dbReference>